<evidence type="ECO:0000313" key="3">
    <source>
        <dbReference type="EMBL" id="TCS63944.1"/>
    </source>
</evidence>
<accession>A0A4R3JDV5</accession>
<dbReference type="Proteomes" id="UP000702954">
    <property type="component" value="Unassembled WGS sequence"/>
</dbReference>
<dbReference type="EMBL" id="BHEO01000008">
    <property type="protein sequence ID" value="GBU06058.1"/>
    <property type="molecule type" value="Genomic_DNA"/>
</dbReference>
<dbReference type="AlphaFoldDB" id="A0A4R3JDV5"/>
<reference evidence="2 5" key="1">
    <citation type="journal article" date="2018" name="Int. J. Syst. Evol. Microbiol.">
        <title>Draft Genome Sequence of Faecalimonas umbilicata JCM 30896T, an Acetate-Producing Bacterium Isolated from Human Feces.</title>
        <authorList>
            <person name="Sakamoto M."/>
            <person name="Ikeyama N."/>
            <person name="Yuki M."/>
            <person name="Ohkuma M."/>
        </authorList>
    </citation>
    <scope>NUCLEOTIDE SEQUENCE [LARGE SCALE GENOMIC DNA]</scope>
    <source>
        <strain evidence="2 5">EGH7</strain>
    </source>
</reference>
<evidence type="ECO:0000313" key="5">
    <source>
        <dbReference type="Proteomes" id="UP000702954"/>
    </source>
</evidence>
<keyword evidence="1" id="KW-0175">Coiled coil</keyword>
<dbReference type="Proteomes" id="UP000294613">
    <property type="component" value="Unassembled WGS sequence"/>
</dbReference>
<dbReference type="EMBL" id="SLZV01000027">
    <property type="protein sequence ID" value="TCS63944.1"/>
    <property type="molecule type" value="Genomic_DNA"/>
</dbReference>
<organism evidence="3 4">
    <name type="scientific">Faecalimonas umbilicata</name>
    <dbReference type="NCBI Taxonomy" id="1912855"/>
    <lineage>
        <taxon>Bacteria</taxon>
        <taxon>Bacillati</taxon>
        <taxon>Bacillota</taxon>
        <taxon>Clostridia</taxon>
        <taxon>Lachnospirales</taxon>
        <taxon>Lachnospiraceae</taxon>
        <taxon>Faecalimonas</taxon>
    </lineage>
</organism>
<proteinExistence type="predicted"/>
<keyword evidence="5" id="KW-1185">Reference proteome</keyword>
<reference evidence="3 4" key="2">
    <citation type="submission" date="2019-03" db="EMBL/GenBank/DDBJ databases">
        <title>Genomic Encyclopedia of Type Strains, Phase IV (KMG-IV): sequencing the most valuable type-strain genomes for metagenomic binning, comparative biology and taxonomic classification.</title>
        <authorList>
            <person name="Goeker M."/>
        </authorList>
    </citation>
    <scope>NUCLEOTIDE SEQUENCE [LARGE SCALE GENOMIC DNA]</scope>
    <source>
        <strain evidence="3 4">DSM 103426</strain>
    </source>
</reference>
<sequence length="60" mass="6858">MLTGLPKDPILLLSVVNTKLRDEYKNLDALCEDLSVEKEKLTETLKAIDYLYDAAQNQFI</sequence>
<evidence type="ECO:0000313" key="4">
    <source>
        <dbReference type="Proteomes" id="UP000294613"/>
    </source>
</evidence>
<dbReference type="Pfam" id="PF14056">
    <property type="entry name" value="DUF4250"/>
    <property type="match status" value="1"/>
</dbReference>
<gene>
    <name evidence="3" type="ORF">EDD74_12718</name>
    <name evidence="2" type="ORF">FAEUMB_25990</name>
</gene>
<dbReference type="RefSeq" id="WP_116442154.1">
    <property type="nucleotide sequence ID" value="NZ_BHEO01000008.1"/>
</dbReference>
<feature type="coiled-coil region" evidence="1">
    <location>
        <begin position="17"/>
        <end position="44"/>
    </location>
</feature>
<dbReference type="InterPro" id="IPR025346">
    <property type="entry name" value="DUF4250"/>
</dbReference>
<protein>
    <submittedName>
        <fullName evidence="3">Uncharacterized protein DUF4250</fullName>
    </submittedName>
</protein>
<evidence type="ECO:0000256" key="1">
    <source>
        <dbReference type="SAM" id="Coils"/>
    </source>
</evidence>
<name>A0A4R3JDV5_9FIRM</name>
<comment type="caution">
    <text evidence="3">The sequence shown here is derived from an EMBL/GenBank/DDBJ whole genome shotgun (WGS) entry which is preliminary data.</text>
</comment>
<evidence type="ECO:0000313" key="2">
    <source>
        <dbReference type="EMBL" id="GBU06058.1"/>
    </source>
</evidence>